<reference evidence="2" key="1">
    <citation type="submission" date="2022-07" db="EMBL/GenBank/DDBJ databases">
        <title>Phylogenomic reconstructions and comparative analyses of Kickxellomycotina fungi.</title>
        <authorList>
            <person name="Reynolds N.K."/>
            <person name="Stajich J.E."/>
            <person name="Barry K."/>
            <person name="Grigoriev I.V."/>
            <person name="Crous P."/>
            <person name="Smith M.E."/>
        </authorList>
    </citation>
    <scope>NUCLEOTIDE SEQUENCE</scope>
    <source>
        <strain evidence="2">RSA 567</strain>
    </source>
</reference>
<evidence type="ECO:0000259" key="1">
    <source>
        <dbReference type="PROSITE" id="PS51184"/>
    </source>
</evidence>
<dbReference type="InterPro" id="IPR003347">
    <property type="entry name" value="JmjC_dom"/>
</dbReference>
<accession>A0A9W8BAQ6</accession>
<dbReference type="Pfam" id="PF02373">
    <property type="entry name" value="JmjC"/>
    <property type="match status" value="1"/>
</dbReference>
<dbReference type="PANTHER" id="PTHR12480:SF6">
    <property type="entry name" value="2-OXOGLUTARATE AND IRON-DEPENDENT OXYGENASE JMJD4"/>
    <property type="match status" value="1"/>
</dbReference>
<dbReference type="GO" id="GO:0043565">
    <property type="term" value="F:sequence-specific DNA binding"/>
    <property type="evidence" value="ECO:0007669"/>
    <property type="project" value="TreeGrafter"/>
</dbReference>
<dbReference type="SMART" id="SM00558">
    <property type="entry name" value="JmjC"/>
    <property type="match status" value="1"/>
</dbReference>
<protein>
    <recommendedName>
        <fullName evidence="1">JmjC domain-containing protein</fullName>
    </recommendedName>
</protein>
<proteinExistence type="predicted"/>
<dbReference type="EMBL" id="JANBQB010000095">
    <property type="protein sequence ID" value="KAJ1982288.1"/>
    <property type="molecule type" value="Genomic_DNA"/>
</dbReference>
<dbReference type="GO" id="GO:0005634">
    <property type="term" value="C:nucleus"/>
    <property type="evidence" value="ECO:0007669"/>
    <property type="project" value="TreeGrafter"/>
</dbReference>
<evidence type="ECO:0000313" key="2">
    <source>
        <dbReference type="EMBL" id="KAJ1982288.1"/>
    </source>
</evidence>
<dbReference type="GO" id="GO:0016706">
    <property type="term" value="F:2-oxoglutarate-dependent dioxygenase activity"/>
    <property type="evidence" value="ECO:0007669"/>
    <property type="project" value="TreeGrafter"/>
</dbReference>
<dbReference type="PANTHER" id="PTHR12480">
    <property type="entry name" value="ARGININE DEMETHYLASE AND LYSYL-HYDROXYLASE JMJD"/>
    <property type="match status" value="1"/>
</dbReference>
<dbReference type="GO" id="GO:0045905">
    <property type="term" value="P:positive regulation of translational termination"/>
    <property type="evidence" value="ECO:0007669"/>
    <property type="project" value="TreeGrafter"/>
</dbReference>
<evidence type="ECO:0000313" key="3">
    <source>
        <dbReference type="Proteomes" id="UP001151582"/>
    </source>
</evidence>
<sequence>MTHVASIEPLPASTTGVPVHASLDTATFAHSFLHPNCPVLIGPGLTSTWRARTEWVTLKTLRLRFNPDQLHEALDCPALISAPEYRFVSALLQEIMANQAISNPKTAAEPTFTYAVPNLAHLHRHVGSAQVRVTDCQVPDLNGRPQFAPVALGSQEKTLAEFLTTAQPMAESTLPDFWTLACTRLEQLAVLVTPEPKDLTRLFASLLRFSHQEADQPAPFACVLPPRFYLKDWHMMQQFPAANAYHTPDLFSDDWINEFWDYRQDIADDYRFVYIGGHGTWTPFHVDVFKSYSWSANICGIKRWMLYPPGQEGLFTDSLGNTVLNIHDYDPNRYPDFLQAQCIEVFQMPGQTLFVPSGWAHQVENIGDTISINHNWGNGYNLPILYEALHKELSLVEHAIRDCADMDGWDQHCQVLLHANHGMHFADFFQLIQLKAMRLIAHLKGLSDANFSLETPATTAAARHSLPLRHYQSAYQLPGSSPILHKVIVDPVAVATAVSTVSCNADLVTDATFGPTVHHAAVQCPELQDSSFGPGLVMSTPTKPSCPLADPPHGQADIVEDGLIPSLCPNNSNHFHTQAYSRLSLHRIATVLAHMSQHPKLGTESWQVKVDALLAEIGQVCSAHT</sequence>
<dbReference type="OrthoDB" id="424465at2759"/>
<dbReference type="SUPFAM" id="SSF51197">
    <property type="entry name" value="Clavaminate synthase-like"/>
    <property type="match status" value="1"/>
</dbReference>
<keyword evidence="3" id="KW-1185">Reference proteome</keyword>
<gene>
    <name evidence="2" type="ORF">H4R34_001763</name>
</gene>
<dbReference type="GO" id="GO:0005737">
    <property type="term" value="C:cytoplasm"/>
    <property type="evidence" value="ECO:0007669"/>
    <property type="project" value="TreeGrafter"/>
</dbReference>
<dbReference type="AlphaFoldDB" id="A0A9W8BAQ6"/>
<name>A0A9W8BAQ6_9FUNG</name>
<comment type="caution">
    <text evidence="2">The sequence shown here is derived from an EMBL/GenBank/DDBJ whole genome shotgun (WGS) entry which is preliminary data.</text>
</comment>
<organism evidence="2 3">
    <name type="scientific">Dimargaris verticillata</name>
    <dbReference type="NCBI Taxonomy" id="2761393"/>
    <lineage>
        <taxon>Eukaryota</taxon>
        <taxon>Fungi</taxon>
        <taxon>Fungi incertae sedis</taxon>
        <taxon>Zoopagomycota</taxon>
        <taxon>Kickxellomycotina</taxon>
        <taxon>Dimargaritomycetes</taxon>
        <taxon>Dimargaritales</taxon>
        <taxon>Dimargaritaceae</taxon>
        <taxon>Dimargaris</taxon>
    </lineage>
</organism>
<dbReference type="InterPro" id="IPR050910">
    <property type="entry name" value="JMJD6_ArgDemeth/LysHydrox"/>
</dbReference>
<dbReference type="Gene3D" id="2.60.120.650">
    <property type="entry name" value="Cupin"/>
    <property type="match status" value="1"/>
</dbReference>
<dbReference type="PROSITE" id="PS51184">
    <property type="entry name" value="JMJC"/>
    <property type="match status" value="1"/>
</dbReference>
<dbReference type="Proteomes" id="UP001151582">
    <property type="component" value="Unassembled WGS sequence"/>
</dbReference>
<feature type="domain" description="JmjC" evidence="1">
    <location>
        <begin position="236"/>
        <end position="393"/>
    </location>
</feature>